<organism evidence="1 2">
    <name type="scientific">Trema orientale</name>
    <name type="common">Charcoal tree</name>
    <name type="synonym">Celtis orientalis</name>
    <dbReference type="NCBI Taxonomy" id="63057"/>
    <lineage>
        <taxon>Eukaryota</taxon>
        <taxon>Viridiplantae</taxon>
        <taxon>Streptophyta</taxon>
        <taxon>Embryophyta</taxon>
        <taxon>Tracheophyta</taxon>
        <taxon>Spermatophyta</taxon>
        <taxon>Magnoliopsida</taxon>
        <taxon>eudicotyledons</taxon>
        <taxon>Gunneridae</taxon>
        <taxon>Pentapetalae</taxon>
        <taxon>rosids</taxon>
        <taxon>fabids</taxon>
        <taxon>Rosales</taxon>
        <taxon>Cannabaceae</taxon>
        <taxon>Trema</taxon>
    </lineage>
</organism>
<evidence type="ECO:0000313" key="2">
    <source>
        <dbReference type="Proteomes" id="UP000237000"/>
    </source>
</evidence>
<accession>A0A2P5AJ71</accession>
<dbReference type="EMBL" id="JXTC01000822">
    <property type="protein sequence ID" value="PON36595.1"/>
    <property type="molecule type" value="Genomic_DNA"/>
</dbReference>
<keyword evidence="2" id="KW-1185">Reference proteome</keyword>
<sequence length="106" mass="11468">MASSTLLTSLLKSTQVGRITKHPIVLLASSGRRIHVTQETKDVAGKASETAQDAAEKAKQTAEDVLVSTKEAAQKAKDTVLNRAEVSKEYVKENAEKVKKSMNSKE</sequence>
<dbReference type="STRING" id="63057.A0A2P5AJ71"/>
<gene>
    <name evidence="1" type="ORF">TorRG33x02_348960</name>
</gene>
<protein>
    <submittedName>
        <fullName evidence="1">Late embryogenesis abundant protein (LEA) family protein</fullName>
    </submittedName>
</protein>
<proteinExistence type="predicted"/>
<dbReference type="InParanoid" id="A0A2P5AJ71"/>
<reference evidence="2" key="1">
    <citation type="submission" date="2016-06" db="EMBL/GenBank/DDBJ databases">
        <title>Parallel loss of symbiosis genes in relatives of nitrogen-fixing non-legume Parasponia.</title>
        <authorList>
            <person name="Van Velzen R."/>
            <person name="Holmer R."/>
            <person name="Bu F."/>
            <person name="Rutten L."/>
            <person name="Van Zeijl A."/>
            <person name="Liu W."/>
            <person name="Santuari L."/>
            <person name="Cao Q."/>
            <person name="Sharma T."/>
            <person name="Shen D."/>
            <person name="Roswanjaya Y."/>
            <person name="Wardhani T."/>
            <person name="Kalhor M.S."/>
            <person name="Jansen J."/>
            <person name="Van den Hoogen J."/>
            <person name="Gungor B."/>
            <person name="Hartog M."/>
            <person name="Hontelez J."/>
            <person name="Verver J."/>
            <person name="Yang W.-C."/>
            <person name="Schijlen E."/>
            <person name="Repin R."/>
            <person name="Schilthuizen M."/>
            <person name="Schranz E."/>
            <person name="Heidstra R."/>
            <person name="Miyata K."/>
            <person name="Fedorova E."/>
            <person name="Kohlen W."/>
            <person name="Bisseling T."/>
            <person name="Smit S."/>
            <person name="Geurts R."/>
        </authorList>
    </citation>
    <scope>NUCLEOTIDE SEQUENCE [LARGE SCALE GENOMIC DNA]</scope>
    <source>
        <strain evidence="2">cv. RG33-2</strain>
    </source>
</reference>
<dbReference type="AlphaFoldDB" id="A0A2P5AJ71"/>
<comment type="caution">
    <text evidence="1">The sequence shown here is derived from an EMBL/GenBank/DDBJ whole genome shotgun (WGS) entry which is preliminary data.</text>
</comment>
<dbReference type="Proteomes" id="UP000237000">
    <property type="component" value="Unassembled WGS sequence"/>
</dbReference>
<dbReference type="OrthoDB" id="756017at2759"/>
<evidence type="ECO:0000313" key="1">
    <source>
        <dbReference type="EMBL" id="PON36595.1"/>
    </source>
</evidence>
<name>A0A2P5AJ71_TREOI</name>